<dbReference type="OMA" id="WSHYIAR"/>
<feature type="compositionally biased region" description="Polar residues" evidence="2">
    <location>
        <begin position="949"/>
        <end position="967"/>
    </location>
</feature>
<dbReference type="InterPro" id="IPR026320">
    <property type="entry name" value="PRR14"/>
</dbReference>
<evidence type="ECO:0000313" key="5">
    <source>
        <dbReference type="Proteomes" id="UP001501920"/>
    </source>
</evidence>
<dbReference type="AlphaFoldDB" id="A0A3B4BLX9"/>
<reference evidence="4 5" key="1">
    <citation type="submission" date="2020-10" db="EMBL/GenBank/DDBJ databases">
        <title>Pygocentrus nattereri (red-bellied piranha) genome, fPygNat1, primary haplotype.</title>
        <authorList>
            <person name="Myers G."/>
            <person name="Meyer A."/>
            <person name="Karagic N."/>
            <person name="Pippel M."/>
            <person name="Winkler S."/>
            <person name="Tracey A."/>
            <person name="Wood J."/>
            <person name="Formenti G."/>
            <person name="Howe K."/>
            <person name="Fedrigo O."/>
            <person name="Jarvis E.D."/>
        </authorList>
    </citation>
    <scope>NUCLEOTIDE SEQUENCE [LARGE SCALE GENOMIC DNA]</scope>
</reference>
<feature type="compositionally biased region" description="Basic and acidic residues" evidence="2">
    <location>
        <begin position="860"/>
        <end position="874"/>
    </location>
</feature>
<dbReference type="GeneID" id="108443852"/>
<feature type="compositionally biased region" description="Low complexity" evidence="2">
    <location>
        <begin position="283"/>
        <end position="295"/>
    </location>
</feature>
<keyword evidence="5" id="KW-1185">Reference proteome</keyword>
<dbReference type="OrthoDB" id="6163216at2759"/>
<evidence type="ECO:0000259" key="3">
    <source>
        <dbReference type="Pfam" id="PF15386"/>
    </source>
</evidence>
<dbReference type="Proteomes" id="UP001501920">
    <property type="component" value="Chromosome 23"/>
</dbReference>
<sequence length="1111" mass="123050">MMLSNPLTDPKGTQQVPTSGTGPHLQPTLHQDLLLRSCRETRRRDCGSDEKMLCSVSGDQRRDKDPLFLDTDGELTQMSSELKGSALGISPGQSNTYFQTAPEEVGIFKARGWEPPPTFPPAPPAGPTGEQLGALERFLVAHQTEMKRLLAGAMGSLTQRLEGVERRMEQLHAQSSAHGNSLAVLHSKVNHLRKEISIGYTSTLSTHNVVPPAYAYEKGSDKSKEDNEMSTIFTQRFNCVTCTTAPKGSKNIVRSRTATVSSTYSSDPDYNTQELNSLVLNGSSSQQQKTSSNQSEPLQGNYFPVSDFQDLEMELENKCSGERKKESEISTLSSQKSRSVTCTGNKDVVSYSPDHTTQCLSSLGLSGTSPGQMETSSGQSGSFQENYSLTSDFQDLQDDKRQVTLTLKNSVPSKSNESVPVCSLKLHFPEGSEPGPPCQCDEQYVASSRCSWAVAQPELPSLTAVVACSKCEPASQLVLLTRSMRKLDENWSHYIARPTISLAEQLVAHPTTDEPKVCSLPLVTSLPIGEEDTRSGPSLFLNSLSVLQDMSISGEGLLASVEYKPTRDTKKHKRLGEQSKDMSFQNSSKNGTVPCVRLKFPVHSKLPAPLSISHCMVVNSLLPHVNSYRACYVLPDLKLAAPKNGLSKLHQLELSKCNTSERLNQLSDTACHVMPLSLSANVVLSQSDYRITSSKLKHHPCQDSSTCSWPLLKAGKVLSLVFPNLETDIFNPWQPLVMLGDHHHSVLSESTALVQTSHTPSLHKLLNRGTRLTQLLRTAARFPMFVLSKGNFSGAGLGTVLAMSSPTSFRYWFRHRRLSCPLPFLSSTSVNKIMRQLVEQSRFHPFRPLVDYTGPPGLDNDHCYARRSRQEASPRRKRASARKMSLPPLPHRLTQIHLASERESVYPAQHSSSPKCVGLDRCSAEPLQNFAIIGANVKYPCLHNHGSSRDSSQVGLYDSDSSTQPGQRSKRVSQIRIRKTVPKADNNLTPMGLPKPKRLKKKVFSLEEIYTNKNYKSPTPNRSLETIFEEPKEKNGSLVCIGHQKRKRVLDFPDFTLPRKRKAKTNLGSLRMKVPRGRARRGKNEDADLDIMLIERLSELEDFFSRQGLEA</sequence>
<name>A0A3B4BLX9_PYGNA</name>
<feature type="region of interest" description="Disordered" evidence="2">
    <location>
        <begin position="860"/>
        <end position="884"/>
    </location>
</feature>
<dbReference type="PANTHER" id="PTHR14522">
    <property type="entry name" value="EMO2-RELATED"/>
    <property type="match status" value="1"/>
</dbReference>
<feature type="compositionally biased region" description="Polar residues" evidence="2">
    <location>
        <begin position="1"/>
        <end position="21"/>
    </location>
</feature>
<reference evidence="4" key="2">
    <citation type="submission" date="2025-08" db="UniProtKB">
        <authorList>
            <consortium name="Ensembl"/>
        </authorList>
    </citation>
    <scope>IDENTIFICATION</scope>
</reference>
<feature type="region of interest" description="Disordered" evidence="2">
    <location>
        <begin position="947"/>
        <end position="974"/>
    </location>
</feature>
<protein>
    <recommendedName>
        <fullName evidence="3">Tantalus-like domain-containing protein</fullName>
    </recommendedName>
</protein>
<dbReference type="PANTHER" id="PTHR14522:SF2">
    <property type="entry name" value="PROLINE-RICH PROTEIN 14"/>
    <property type="match status" value="1"/>
</dbReference>
<reference evidence="4" key="3">
    <citation type="submission" date="2025-09" db="UniProtKB">
        <authorList>
            <consortium name="Ensembl"/>
        </authorList>
    </citation>
    <scope>IDENTIFICATION</scope>
</reference>
<dbReference type="InterPro" id="IPR028149">
    <property type="entry name" value="Tantalus-like"/>
</dbReference>
<evidence type="ECO:0000313" key="4">
    <source>
        <dbReference type="Ensembl" id="ENSPNAP00000000568.1"/>
    </source>
</evidence>
<feature type="region of interest" description="Disordered" evidence="2">
    <location>
        <begin position="1"/>
        <end position="30"/>
    </location>
</feature>
<dbReference type="Ensembl" id="ENSPNAT00000013630.2">
    <property type="protein sequence ID" value="ENSPNAP00000000568.1"/>
    <property type="gene ID" value="ENSPNAG00000007592.2"/>
</dbReference>
<feature type="compositionally biased region" description="Low complexity" evidence="2">
    <location>
        <begin position="362"/>
        <end position="371"/>
    </location>
</feature>
<organism evidence="4 5">
    <name type="scientific">Pygocentrus nattereri</name>
    <name type="common">Red-bellied piranha</name>
    <dbReference type="NCBI Taxonomy" id="42514"/>
    <lineage>
        <taxon>Eukaryota</taxon>
        <taxon>Metazoa</taxon>
        <taxon>Chordata</taxon>
        <taxon>Craniata</taxon>
        <taxon>Vertebrata</taxon>
        <taxon>Euteleostomi</taxon>
        <taxon>Actinopterygii</taxon>
        <taxon>Neopterygii</taxon>
        <taxon>Teleostei</taxon>
        <taxon>Ostariophysi</taxon>
        <taxon>Characiformes</taxon>
        <taxon>Characoidei</taxon>
        <taxon>Pygocentrus</taxon>
    </lineage>
</organism>
<keyword evidence="1" id="KW-0597">Phosphoprotein</keyword>
<proteinExistence type="predicted"/>
<feature type="compositionally biased region" description="Polar residues" evidence="2">
    <location>
        <begin position="372"/>
        <end position="384"/>
    </location>
</feature>
<feature type="domain" description="Tantalus-like" evidence="3">
    <location>
        <begin position="988"/>
        <end position="1045"/>
    </location>
</feature>
<dbReference type="GeneTree" id="ENSGT00520000055626"/>
<dbReference type="Pfam" id="PF15386">
    <property type="entry name" value="Tantalus"/>
    <property type="match status" value="1"/>
</dbReference>
<feature type="region of interest" description="Disordered" evidence="2">
    <location>
        <begin position="362"/>
        <end position="384"/>
    </location>
</feature>
<accession>A0A3B4BLX9</accession>
<dbReference type="STRING" id="42514.ENSPNAP00000000568"/>
<evidence type="ECO:0000256" key="2">
    <source>
        <dbReference type="SAM" id="MobiDB-lite"/>
    </source>
</evidence>
<dbReference type="RefSeq" id="XP_017580219.1">
    <property type="nucleotide sequence ID" value="XM_017724730.1"/>
</dbReference>
<dbReference type="RefSeq" id="XP_017580220.1">
    <property type="nucleotide sequence ID" value="XM_017724731.1"/>
</dbReference>
<feature type="region of interest" description="Disordered" evidence="2">
    <location>
        <begin position="282"/>
        <end position="303"/>
    </location>
</feature>
<evidence type="ECO:0000256" key="1">
    <source>
        <dbReference type="ARBA" id="ARBA00022553"/>
    </source>
</evidence>